<evidence type="ECO:0008006" key="4">
    <source>
        <dbReference type="Google" id="ProtNLM"/>
    </source>
</evidence>
<evidence type="ECO:0000313" key="3">
    <source>
        <dbReference type="Proteomes" id="UP001500886"/>
    </source>
</evidence>
<reference evidence="2 3" key="1">
    <citation type="journal article" date="2019" name="Int. J. Syst. Evol. Microbiol.">
        <title>The Global Catalogue of Microorganisms (GCM) 10K type strain sequencing project: providing services to taxonomists for standard genome sequencing and annotation.</title>
        <authorList>
            <consortium name="The Broad Institute Genomics Platform"/>
            <consortium name="The Broad Institute Genome Sequencing Center for Infectious Disease"/>
            <person name="Wu L."/>
            <person name="Ma J."/>
        </authorList>
    </citation>
    <scope>NUCLEOTIDE SEQUENCE [LARGE SCALE GENOMIC DNA]</scope>
    <source>
        <strain evidence="2 3">JCM 4542</strain>
    </source>
</reference>
<organism evidence="2 3">
    <name type="scientific">Streptomyces luteosporeus</name>
    <dbReference type="NCBI Taxonomy" id="173856"/>
    <lineage>
        <taxon>Bacteria</taxon>
        <taxon>Bacillati</taxon>
        <taxon>Actinomycetota</taxon>
        <taxon>Actinomycetes</taxon>
        <taxon>Kitasatosporales</taxon>
        <taxon>Streptomycetaceae</taxon>
        <taxon>Streptomyces</taxon>
    </lineage>
</organism>
<comment type="caution">
    <text evidence="2">The sequence shown here is derived from an EMBL/GenBank/DDBJ whole genome shotgun (WGS) entry which is preliminary data.</text>
</comment>
<keyword evidence="1" id="KW-0472">Membrane</keyword>
<feature type="transmembrane region" description="Helical" evidence="1">
    <location>
        <begin position="367"/>
        <end position="390"/>
    </location>
</feature>
<keyword evidence="1" id="KW-0812">Transmembrane</keyword>
<name>A0ABN3U8N1_9ACTN</name>
<sequence length="407" mass="42257">MKAERMRAALALAGAGVLWLGVQGGPAVAAGESPGGVHLLLGGAFGSRPGELIDVDVRGLRAGAGQVTVTSPAFARPVRLAPYGDAGGRGFHARPAVAMRAAPGSYPLRVHAGGRVVAEDRVRVEAARRPSFTVSARREVRPGERLGLFFDDLFPGERGDAFTVTSPVLRSPVRLRHDAHGEDWHNPRMFTAPAVVKPGAGDGTYKVTLTGPGGRRIAERPLVVRAARPGDGDWTGRVRGPAFFRPSAHPEDARAAGHRVAAGGTVNVLWRDASPDPGEEESLTAASPAFERSVALRRDDSKAGDGDDPRYFGAARVRRALAPGSYPVTVVSHHGRVRRTGQLLVTSPAVTATVAPAAHGGPDRTTLVVAVVAAGTGVAVLAAGAVGLVLRRRTRPQAVKGAADPPS</sequence>
<gene>
    <name evidence="2" type="ORF">GCM10010315_60380</name>
</gene>
<dbReference type="Proteomes" id="UP001500886">
    <property type="component" value="Unassembled WGS sequence"/>
</dbReference>
<accession>A0ABN3U8N1</accession>
<keyword evidence="3" id="KW-1185">Reference proteome</keyword>
<evidence type="ECO:0000256" key="1">
    <source>
        <dbReference type="SAM" id="Phobius"/>
    </source>
</evidence>
<evidence type="ECO:0000313" key="2">
    <source>
        <dbReference type="EMBL" id="GAA2726322.1"/>
    </source>
</evidence>
<keyword evidence="1" id="KW-1133">Transmembrane helix</keyword>
<dbReference type="EMBL" id="BAAASL010000037">
    <property type="protein sequence ID" value="GAA2726322.1"/>
    <property type="molecule type" value="Genomic_DNA"/>
</dbReference>
<protein>
    <recommendedName>
        <fullName evidence="4">DUF4397 domain-containing protein</fullName>
    </recommendedName>
</protein>
<proteinExistence type="predicted"/>